<feature type="compositionally biased region" description="Basic residues" evidence="11">
    <location>
        <begin position="333"/>
        <end position="345"/>
    </location>
</feature>
<dbReference type="PANTHER" id="PTHR31671:SF3">
    <property type="entry name" value="DIABETES AND OBESITY REGULATED, ISOFORM G"/>
    <property type="match status" value="1"/>
</dbReference>
<evidence type="ECO:0000256" key="8">
    <source>
        <dbReference type="ARBA" id="ARBA00023242"/>
    </source>
</evidence>
<evidence type="ECO:0000256" key="1">
    <source>
        <dbReference type="ARBA" id="ARBA00004419"/>
    </source>
</evidence>
<proteinExistence type="predicted"/>
<keyword evidence="8" id="KW-0539">Nucleus</keyword>
<feature type="region of interest" description="Disordered" evidence="11">
    <location>
        <begin position="138"/>
        <end position="168"/>
    </location>
</feature>
<feature type="region of interest" description="Disordered" evidence="11">
    <location>
        <begin position="65"/>
        <end position="98"/>
    </location>
</feature>
<keyword evidence="6" id="KW-0010">Activator</keyword>
<dbReference type="GO" id="GO:0005829">
    <property type="term" value="C:cytosol"/>
    <property type="evidence" value="ECO:0007669"/>
    <property type="project" value="UniProtKB-SubCell"/>
</dbReference>
<name>A0AAE1DT37_9GAST</name>
<evidence type="ECO:0000256" key="7">
    <source>
        <dbReference type="ARBA" id="ARBA00023163"/>
    </source>
</evidence>
<dbReference type="EMBL" id="JAWDGP010002572">
    <property type="protein sequence ID" value="KAK3781934.1"/>
    <property type="molecule type" value="Genomic_DNA"/>
</dbReference>
<feature type="compositionally biased region" description="Basic residues" evidence="11">
    <location>
        <begin position="72"/>
        <end position="92"/>
    </location>
</feature>
<reference evidence="12" key="1">
    <citation type="journal article" date="2023" name="G3 (Bethesda)">
        <title>A reference genome for the long-term kleptoplast-retaining sea slug Elysia crispata morphotype clarki.</title>
        <authorList>
            <person name="Eastman K.E."/>
            <person name="Pendleton A.L."/>
            <person name="Shaikh M.A."/>
            <person name="Suttiyut T."/>
            <person name="Ogas R."/>
            <person name="Tomko P."/>
            <person name="Gavelis G."/>
            <person name="Widhalm J.R."/>
            <person name="Wisecaver J.H."/>
        </authorList>
    </citation>
    <scope>NUCLEOTIDE SEQUENCE</scope>
    <source>
        <strain evidence="12">ECLA1</strain>
    </source>
</reference>
<comment type="caution">
    <text evidence="12">The sequence shown here is derived from an EMBL/GenBank/DDBJ whole genome shotgun (WGS) entry which is preliminary data.</text>
</comment>
<dbReference type="PANTHER" id="PTHR31671">
    <property type="entry name" value="DIABETES AND OBESITY REGULATED, ISOFORM G"/>
    <property type="match status" value="1"/>
</dbReference>
<dbReference type="GO" id="GO:0016604">
    <property type="term" value="C:nuclear body"/>
    <property type="evidence" value="ECO:0007669"/>
    <property type="project" value="UniProtKB-SubCell"/>
</dbReference>
<feature type="region of interest" description="Disordered" evidence="11">
    <location>
        <begin position="316"/>
        <end position="360"/>
    </location>
</feature>
<feature type="compositionally biased region" description="Basic and acidic residues" evidence="11">
    <location>
        <begin position="239"/>
        <end position="249"/>
    </location>
</feature>
<keyword evidence="9" id="KW-0968">Cytoplasmic vesicle</keyword>
<keyword evidence="5" id="KW-0805">Transcription regulation</keyword>
<accession>A0AAE1DT37</accession>
<dbReference type="GO" id="GO:0045893">
    <property type="term" value="P:positive regulation of DNA-templated transcription"/>
    <property type="evidence" value="ECO:0007669"/>
    <property type="project" value="TreeGrafter"/>
</dbReference>
<dbReference type="GO" id="GO:0000045">
    <property type="term" value="P:autophagosome assembly"/>
    <property type="evidence" value="ECO:0007669"/>
    <property type="project" value="TreeGrafter"/>
</dbReference>
<feature type="region of interest" description="Disordered" evidence="11">
    <location>
        <begin position="13"/>
        <end position="35"/>
    </location>
</feature>
<dbReference type="InterPro" id="IPR029431">
    <property type="entry name" value="TP53INP"/>
</dbReference>
<evidence type="ECO:0000313" key="13">
    <source>
        <dbReference type="Proteomes" id="UP001283361"/>
    </source>
</evidence>
<gene>
    <name evidence="12" type="ORF">RRG08_053852</name>
</gene>
<evidence type="ECO:0000313" key="12">
    <source>
        <dbReference type="EMBL" id="KAK3781934.1"/>
    </source>
</evidence>
<feature type="region of interest" description="Disordered" evidence="11">
    <location>
        <begin position="238"/>
        <end position="286"/>
    </location>
</feature>
<dbReference type="Pfam" id="PF14839">
    <property type="entry name" value="DOR"/>
    <property type="match status" value="1"/>
</dbReference>
<dbReference type="Proteomes" id="UP001283361">
    <property type="component" value="Unassembled WGS sequence"/>
</dbReference>
<keyword evidence="4" id="KW-0072">Autophagy</keyword>
<keyword evidence="3" id="KW-0963">Cytoplasm</keyword>
<evidence type="ECO:0000256" key="11">
    <source>
        <dbReference type="SAM" id="MobiDB-lite"/>
    </source>
</evidence>
<keyword evidence="7" id="KW-0804">Transcription</keyword>
<feature type="compositionally biased region" description="Polar residues" evidence="11">
    <location>
        <begin position="250"/>
        <end position="269"/>
    </location>
</feature>
<dbReference type="GO" id="GO:0005776">
    <property type="term" value="C:autophagosome"/>
    <property type="evidence" value="ECO:0007669"/>
    <property type="project" value="UniProtKB-SubCell"/>
</dbReference>
<evidence type="ECO:0000256" key="10">
    <source>
        <dbReference type="ARBA" id="ARBA00034306"/>
    </source>
</evidence>
<evidence type="ECO:0000256" key="6">
    <source>
        <dbReference type="ARBA" id="ARBA00023159"/>
    </source>
</evidence>
<dbReference type="GO" id="GO:0031410">
    <property type="term" value="C:cytoplasmic vesicle"/>
    <property type="evidence" value="ECO:0007669"/>
    <property type="project" value="UniProtKB-KW"/>
</dbReference>
<dbReference type="AlphaFoldDB" id="A0AAE1DT37"/>
<evidence type="ECO:0000256" key="5">
    <source>
        <dbReference type="ARBA" id="ARBA00023015"/>
    </source>
</evidence>
<comment type="subcellular location">
    <subcellularLocation>
        <location evidence="2">Cytoplasm</location>
        <location evidence="2">Cytosol</location>
    </subcellularLocation>
    <subcellularLocation>
        <location evidence="1">Cytoplasmic vesicle</location>
        <location evidence="1">Autophagosome</location>
    </subcellularLocation>
    <subcellularLocation>
        <location evidence="10">Nucleus</location>
        <location evidence="10">Nuclear body</location>
    </subcellularLocation>
</comment>
<evidence type="ECO:0008006" key="14">
    <source>
        <dbReference type="Google" id="ProtNLM"/>
    </source>
</evidence>
<feature type="compositionally biased region" description="Polar residues" evidence="11">
    <location>
        <begin position="138"/>
        <end position="149"/>
    </location>
</feature>
<keyword evidence="13" id="KW-1185">Reference proteome</keyword>
<sequence>MLNSVAKYLWGSGSDSEQGPITVGGHTESDQQQYAAAAAAAEQLAIHQDDDDWIVVGLAKQDKENNCDKKLPHGHRHHHPSHVSLSHHHHHSQPSQVESNICAGPELEALDDAASLVHCVAFTGQGVDGHTNLDLDSNYSSDTESSPESVFSACSGRSHATYHPRGASSEPWVIAPPPCFTGSQVGMLSPVAASPLENLLIEHPSMSVYLSVPHSALPASHPFLPTTSPTGDSALVEAQDTRSVQDRDSTPASLNSFNQAPGPTTQDVSRVNMPRPPSSSPRSGGVIHHETASLQEMARITRAAQQLQHCTAQKAFTAQRCKRQNQVRDIKSHPKGKSNNRRNKHEHASGAKCARYGQRM</sequence>
<evidence type="ECO:0000256" key="9">
    <source>
        <dbReference type="ARBA" id="ARBA00023329"/>
    </source>
</evidence>
<evidence type="ECO:0000256" key="2">
    <source>
        <dbReference type="ARBA" id="ARBA00004514"/>
    </source>
</evidence>
<evidence type="ECO:0000256" key="4">
    <source>
        <dbReference type="ARBA" id="ARBA00023006"/>
    </source>
</evidence>
<evidence type="ECO:0000256" key="3">
    <source>
        <dbReference type="ARBA" id="ARBA00022490"/>
    </source>
</evidence>
<organism evidence="12 13">
    <name type="scientific">Elysia crispata</name>
    <name type="common">lettuce slug</name>
    <dbReference type="NCBI Taxonomy" id="231223"/>
    <lineage>
        <taxon>Eukaryota</taxon>
        <taxon>Metazoa</taxon>
        <taxon>Spiralia</taxon>
        <taxon>Lophotrochozoa</taxon>
        <taxon>Mollusca</taxon>
        <taxon>Gastropoda</taxon>
        <taxon>Heterobranchia</taxon>
        <taxon>Euthyneura</taxon>
        <taxon>Panpulmonata</taxon>
        <taxon>Sacoglossa</taxon>
        <taxon>Placobranchoidea</taxon>
        <taxon>Plakobranchidae</taxon>
        <taxon>Elysia</taxon>
    </lineage>
</organism>
<protein>
    <recommendedName>
        <fullName evidence="14">Tumor protein p53-inducible nuclear protein 1</fullName>
    </recommendedName>
</protein>